<dbReference type="Pfam" id="PF04187">
    <property type="entry name" value="Cofac_haem_bdg"/>
    <property type="match status" value="1"/>
</dbReference>
<dbReference type="SUPFAM" id="SSF159501">
    <property type="entry name" value="EreA/ChaN-like"/>
    <property type="match status" value="1"/>
</dbReference>
<dbReference type="InterPro" id="IPR007314">
    <property type="entry name" value="Cofac_haem-bd_dom"/>
</dbReference>
<comment type="caution">
    <text evidence="2">The sequence shown here is derived from an EMBL/GenBank/DDBJ whole genome shotgun (WGS) entry which is preliminary data.</text>
</comment>
<proteinExistence type="predicted"/>
<dbReference type="EMBL" id="JANCYW010000015">
    <property type="protein sequence ID" value="KAK4538001.1"/>
    <property type="molecule type" value="Genomic_DNA"/>
</dbReference>
<dbReference type="Proteomes" id="UP001301350">
    <property type="component" value="Unassembled WGS sequence"/>
</dbReference>
<dbReference type="AlphaFoldDB" id="A0AAV9J132"/>
<protein>
    <recommendedName>
        <fullName evidence="1">Haem-binding uptake Tiki superfamily ChaN domain-containing protein</fullName>
    </recommendedName>
</protein>
<reference evidence="2 3" key="1">
    <citation type="submission" date="2022-07" db="EMBL/GenBank/DDBJ databases">
        <title>Genome-wide signatures of adaptation to extreme environments.</title>
        <authorList>
            <person name="Cho C.H."/>
            <person name="Yoon H.S."/>
        </authorList>
    </citation>
    <scope>NUCLEOTIDE SEQUENCE [LARGE SCALE GENOMIC DNA]</scope>
    <source>
        <strain evidence="2 3">DBV 063 E5</strain>
    </source>
</reference>
<sequence>MRLAQLPVKCYHRSSPITLDGLLSLLASSVTDSVVWVGENHDDRVAQQLERHVLEALYLQSVKDGRPLVLSLEFVDRAQQVALEAAYRSGDLEQVVPEAWLPLAQFAREHALRIVAANAPRQLSGRVARIGRDAFVQEMQAAATSVAAEREWCAPLPWPAPSAAYAEAFQQMMGVVMRPPVGDTAADERRQKLQRMLDAQTLWDATMAHSIASVLDADPQCRIMHVSGVFHVARRLGSVEMLEAYRPGTSSHVLCLYPGDVDEARLHDGDSVLFTGQGAVDDVEEVGARPQHA</sequence>
<feature type="domain" description="Haem-binding uptake Tiki superfamily ChaN" evidence="1">
    <location>
        <begin position="31"/>
        <end position="240"/>
    </location>
</feature>
<organism evidence="2 3">
    <name type="scientific">Cyanidium caldarium</name>
    <name type="common">Red alga</name>
    <dbReference type="NCBI Taxonomy" id="2771"/>
    <lineage>
        <taxon>Eukaryota</taxon>
        <taxon>Rhodophyta</taxon>
        <taxon>Bangiophyceae</taxon>
        <taxon>Cyanidiales</taxon>
        <taxon>Cyanidiaceae</taxon>
        <taxon>Cyanidium</taxon>
    </lineage>
</organism>
<keyword evidence="3" id="KW-1185">Reference proteome</keyword>
<evidence type="ECO:0000259" key="1">
    <source>
        <dbReference type="Pfam" id="PF04187"/>
    </source>
</evidence>
<dbReference type="Gene3D" id="3.40.50.11550">
    <property type="match status" value="1"/>
</dbReference>
<accession>A0AAV9J132</accession>
<dbReference type="CDD" id="cd14727">
    <property type="entry name" value="ChanN-like"/>
    <property type="match status" value="1"/>
</dbReference>
<gene>
    <name evidence="2" type="ORF">CDCA_CDCA15G4026</name>
</gene>
<evidence type="ECO:0000313" key="3">
    <source>
        <dbReference type="Proteomes" id="UP001301350"/>
    </source>
</evidence>
<evidence type="ECO:0000313" key="2">
    <source>
        <dbReference type="EMBL" id="KAK4538001.1"/>
    </source>
</evidence>
<name>A0AAV9J132_CYACA</name>